<dbReference type="VEuPathDB" id="CryptoDB:cand_032310"/>
<evidence type="ECO:0000313" key="2">
    <source>
        <dbReference type="Proteomes" id="UP000186804"/>
    </source>
</evidence>
<dbReference type="AlphaFoldDB" id="A0A1J4MBD8"/>
<dbReference type="RefSeq" id="XP_067066708.1">
    <property type="nucleotide sequence ID" value="XM_067213457.1"/>
</dbReference>
<keyword evidence="2" id="KW-1185">Reference proteome</keyword>
<gene>
    <name evidence="1" type="ORF">cand_032310</name>
</gene>
<reference evidence="1 2" key="1">
    <citation type="submission" date="2016-10" db="EMBL/GenBank/DDBJ databases">
        <title>Reductive evolution of mitochondrial metabolism and differential evolution of invasion-related proteins in Cryptosporidium.</title>
        <authorList>
            <person name="Liu S."/>
            <person name="Roellig D.M."/>
            <person name="Guo Y."/>
            <person name="Li N."/>
            <person name="Frace M.A."/>
            <person name="Tang K."/>
            <person name="Zhang L."/>
            <person name="Feng Y."/>
            <person name="Xiao L."/>
        </authorList>
    </citation>
    <scope>NUCLEOTIDE SEQUENCE [LARGE SCALE GENOMIC DNA]</scope>
    <source>
        <strain evidence="1">30847</strain>
    </source>
</reference>
<dbReference type="GeneID" id="92367415"/>
<accession>A0A1J4MBD8</accession>
<proteinExistence type="predicted"/>
<protein>
    <submittedName>
        <fullName evidence="1">Uncharacterized protein</fullName>
    </submittedName>
</protein>
<comment type="caution">
    <text evidence="1">The sequence shown here is derived from an EMBL/GenBank/DDBJ whole genome shotgun (WGS) entry which is preliminary data.</text>
</comment>
<evidence type="ECO:0000313" key="1">
    <source>
        <dbReference type="EMBL" id="OII71518.1"/>
    </source>
</evidence>
<name>A0A1J4MBD8_9CRYT</name>
<dbReference type="OrthoDB" id="337100at2759"/>
<sequence>MGLCCSSENTLPSSSLPLEWCSDITNQEDSNEVQSNKLSIDSHELENMVKVFTKRAINGVSLSIYDKTSQSFVDGILTLKTVTETVIIPFKAV</sequence>
<dbReference type="Proteomes" id="UP000186804">
    <property type="component" value="Unassembled WGS sequence"/>
</dbReference>
<organism evidence="1 2">
    <name type="scientific">Cryptosporidium andersoni</name>
    <dbReference type="NCBI Taxonomy" id="117008"/>
    <lineage>
        <taxon>Eukaryota</taxon>
        <taxon>Sar</taxon>
        <taxon>Alveolata</taxon>
        <taxon>Apicomplexa</taxon>
        <taxon>Conoidasida</taxon>
        <taxon>Coccidia</taxon>
        <taxon>Eucoccidiorida</taxon>
        <taxon>Eimeriorina</taxon>
        <taxon>Cryptosporidiidae</taxon>
        <taxon>Cryptosporidium</taxon>
    </lineage>
</organism>
<dbReference type="EMBL" id="LRBS01000121">
    <property type="protein sequence ID" value="OII71518.1"/>
    <property type="molecule type" value="Genomic_DNA"/>
</dbReference>